<name>A0A074JWL8_9RHOB</name>
<feature type="transmembrane region" description="Helical" evidence="6">
    <location>
        <begin position="420"/>
        <end position="437"/>
    </location>
</feature>
<keyword evidence="9" id="KW-1185">Reference proteome</keyword>
<keyword evidence="5 6" id="KW-0472">Membrane</keyword>
<evidence type="ECO:0000256" key="3">
    <source>
        <dbReference type="ARBA" id="ARBA00022692"/>
    </source>
</evidence>
<sequence length="639" mass="70180">MFIFDSDRRAWRPSQKKVDIAVMGQIIRFGGVGGVATLVHVLIAMMAREAIDLAPLEANFAGFICAVLFSYVGHTRFTFRRAVNRSDQFLRFITAALVSLGTSSFIVWLLDSVLGIDFSVAMMAVAVVVPMMTFLMFRFWVFESAREHARPDWIGLGLAAALSLIVLAVFWGRAINHDTAWYLIATRDWLAGQGLYTSISEVNPPLNFYFTLPAIGFAELFGISDTNGEYLALALLLFAILVWCRAIIQDSLGFSPLRGSLLLIGIAISLVVPALNDFGQREQVLVILSMPWLLGEASAKPASLRQQIVRAAVAALGVCLKPHFVLFPLAMTVLNILRQRSLRPILSPANLTFLAVGLAFIAFVATVHPAYLTKIVPMAREVYGAYGAPFATVFVRILPELLLVMLPAVILLVTRRDKAGVAPFAFVALAGLGSYFLQGTGFSYHAIPFRAFALIACILVILRARRVDPAVIASAVAIAGLLSLFVQRGFYQNGAARQIANVAKEIGDVHSLMVLTPHVYAGPPAAIASNAKWVSHYSSNWLVPGALNRIAKTDCEKRPDACAKLEAIAALNRSDNISDIARYHPDLLVIDRDSGYFSTSRFPWLTFMAQDPAWSGVFSQYQEIGQTDRFTYFRYMPKS</sequence>
<feature type="transmembrane region" description="Helical" evidence="6">
    <location>
        <begin position="349"/>
        <end position="371"/>
    </location>
</feature>
<feature type="transmembrane region" description="Helical" evidence="6">
    <location>
        <begin position="230"/>
        <end position="248"/>
    </location>
</feature>
<dbReference type="EMBL" id="AUNB01000020">
    <property type="protein sequence ID" value="KEO60285.1"/>
    <property type="molecule type" value="Genomic_DNA"/>
</dbReference>
<feature type="transmembrane region" description="Helical" evidence="6">
    <location>
        <begin position="469"/>
        <end position="491"/>
    </location>
</feature>
<organism evidence="8 9">
    <name type="scientific">Thioclava indica</name>
    <dbReference type="NCBI Taxonomy" id="1353528"/>
    <lineage>
        <taxon>Bacteria</taxon>
        <taxon>Pseudomonadati</taxon>
        <taxon>Pseudomonadota</taxon>
        <taxon>Alphaproteobacteria</taxon>
        <taxon>Rhodobacterales</taxon>
        <taxon>Paracoccaceae</taxon>
        <taxon>Thioclava</taxon>
    </lineage>
</organism>
<evidence type="ECO:0000256" key="5">
    <source>
        <dbReference type="ARBA" id="ARBA00023136"/>
    </source>
</evidence>
<evidence type="ECO:0000313" key="8">
    <source>
        <dbReference type="EMBL" id="KEO60285.1"/>
    </source>
</evidence>
<dbReference type="eggNOG" id="COG2246">
    <property type="taxonomic scope" value="Bacteria"/>
</dbReference>
<comment type="subcellular location">
    <subcellularLocation>
        <location evidence="1">Membrane</location>
        <topology evidence="1">Multi-pass membrane protein</topology>
    </subcellularLocation>
</comment>
<dbReference type="PANTHER" id="PTHR38459">
    <property type="entry name" value="PROPHAGE BACTOPRENOL-LINKED GLUCOSE TRANSLOCASE HOMOLOG"/>
    <property type="match status" value="1"/>
</dbReference>
<feature type="transmembrane region" description="Helical" evidence="6">
    <location>
        <begin position="58"/>
        <end position="77"/>
    </location>
</feature>
<dbReference type="GO" id="GO:0000271">
    <property type="term" value="P:polysaccharide biosynthetic process"/>
    <property type="evidence" value="ECO:0007669"/>
    <property type="project" value="InterPro"/>
</dbReference>
<feature type="transmembrane region" description="Helical" evidence="6">
    <location>
        <begin position="260"/>
        <end position="276"/>
    </location>
</feature>
<proteinExistence type="inferred from homology"/>
<feature type="transmembrane region" description="Helical" evidence="6">
    <location>
        <begin position="89"/>
        <end position="110"/>
    </location>
</feature>
<feature type="transmembrane region" description="Helical" evidence="6">
    <location>
        <begin position="391"/>
        <end position="413"/>
    </location>
</feature>
<dbReference type="OrthoDB" id="6196188at2"/>
<dbReference type="InterPro" id="IPR051401">
    <property type="entry name" value="GtrA_CellWall_Glycosyl"/>
</dbReference>
<reference evidence="8 9" key="1">
    <citation type="journal article" date="2015" name="Antonie Van Leeuwenhoek">
        <title>Thioclava indica sp. nov., isolated from surface seawater of the Indian Ocean.</title>
        <authorList>
            <person name="Liu Y."/>
            <person name="Lai Q."/>
            <person name="Du J."/>
            <person name="Xu H."/>
            <person name="Jiang L."/>
            <person name="Shao Z."/>
        </authorList>
    </citation>
    <scope>NUCLEOTIDE SEQUENCE [LARGE SCALE GENOMIC DNA]</scope>
    <source>
        <strain evidence="8 9">DT23-4</strain>
    </source>
</reference>
<feature type="transmembrane region" description="Helical" evidence="6">
    <location>
        <begin position="20"/>
        <end position="46"/>
    </location>
</feature>
<accession>A0A074JWL8</accession>
<comment type="similarity">
    <text evidence="2">Belongs to the GtrA family.</text>
</comment>
<dbReference type="Proteomes" id="UP000027471">
    <property type="component" value="Unassembled WGS sequence"/>
</dbReference>
<dbReference type="AlphaFoldDB" id="A0A074JWL8"/>
<evidence type="ECO:0000313" key="9">
    <source>
        <dbReference type="Proteomes" id="UP000027471"/>
    </source>
</evidence>
<gene>
    <name evidence="8" type="ORF">DT23_13725</name>
</gene>
<dbReference type="Pfam" id="PF04138">
    <property type="entry name" value="GtrA_DPMS_TM"/>
    <property type="match status" value="1"/>
</dbReference>
<keyword evidence="3 6" id="KW-0812">Transmembrane</keyword>
<dbReference type="RefSeq" id="WP_038130223.1">
    <property type="nucleotide sequence ID" value="NZ_AUNB01000020.1"/>
</dbReference>
<evidence type="ECO:0000256" key="1">
    <source>
        <dbReference type="ARBA" id="ARBA00004141"/>
    </source>
</evidence>
<feature type="domain" description="GtrA/DPMS transmembrane" evidence="7">
    <location>
        <begin position="28"/>
        <end position="142"/>
    </location>
</feature>
<evidence type="ECO:0000256" key="4">
    <source>
        <dbReference type="ARBA" id="ARBA00022989"/>
    </source>
</evidence>
<dbReference type="InterPro" id="IPR007267">
    <property type="entry name" value="GtrA_DPMS_TM"/>
</dbReference>
<evidence type="ECO:0000256" key="2">
    <source>
        <dbReference type="ARBA" id="ARBA00009399"/>
    </source>
</evidence>
<dbReference type="GO" id="GO:0005886">
    <property type="term" value="C:plasma membrane"/>
    <property type="evidence" value="ECO:0007669"/>
    <property type="project" value="TreeGrafter"/>
</dbReference>
<feature type="transmembrane region" description="Helical" evidence="6">
    <location>
        <begin position="153"/>
        <end position="174"/>
    </location>
</feature>
<protein>
    <recommendedName>
        <fullName evidence="7">GtrA/DPMS transmembrane domain-containing protein</fullName>
    </recommendedName>
</protein>
<dbReference type="eggNOG" id="COG2091">
    <property type="taxonomic scope" value="Bacteria"/>
</dbReference>
<evidence type="ECO:0000256" key="6">
    <source>
        <dbReference type="SAM" id="Phobius"/>
    </source>
</evidence>
<feature type="transmembrane region" description="Helical" evidence="6">
    <location>
        <begin position="311"/>
        <end position="337"/>
    </location>
</feature>
<evidence type="ECO:0000259" key="7">
    <source>
        <dbReference type="Pfam" id="PF04138"/>
    </source>
</evidence>
<keyword evidence="4 6" id="KW-1133">Transmembrane helix</keyword>
<feature type="transmembrane region" description="Helical" evidence="6">
    <location>
        <begin position="443"/>
        <end position="462"/>
    </location>
</feature>
<comment type="caution">
    <text evidence="8">The sequence shown here is derived from an EMBL/GenBank/DDBJ whole genome shotgun (WGS) entry which is preliminary data.</text>
</comment>
<dbReference type="PANTHER" id="PTHR38459:SF1">
    <property type="entry name" value="PROPHAGE BACTOPRENOL-LINKED GLUCOSE TRANSLOCASE HOMOLOG"/>
    <property type="match status" value="1"/>
</dbReference>
<feature type="transmembrane region" description="Helical" evidence="6">
    <location>
        <begin position="116"/>
        <end position="141"/>
    </location>
</feature>